<dbReference type="Proteomes" id="UP000067626">
    <property type="component" value="Chromosome"/>
</dbReference>
<keyword evidence="2" id="KW-1185">Reference proteome</keyword>
<evidence type="ECO:0008006" key="3">
    <source>
        <dbReference type="Google" id="ProtNLM"/>
    </source>
</evidence>
<dbReference type="KEGG" id="ccro:CMC5_010910"/>
<evidence type="ECO:0000313" key="1">
    <source>
        <dbReference type="EMBL" id="AKT36970.1"/>
    </source>
</evidence>
<dbReference type="EMBL" id="CP012159">
    <property type="protein sequence ID" value="AKT36970.1"/>
    <property type="molecule type" value="Genomic_DNA"/>
</dbReference>
<name>A0A0K1E7Y0_CHOCO</name>
<protein>
    <recommendedName>
        <fullName evidence="3">Outer membrane protein beta-barrel domain-containing protein</fullName>
    </recommendedName>
</protein>
<evidence type="ECO:0000313" key="2">
    <source>
        <dbReference type="Proteomes" id="UP000067626"/>
    </source>
</evidence>
<gene>
    <name evidence="1" type="ORF">CMC5_010910</name>
</gene>
<sequence>MHGRWEFFRWLRFNIYFVGAVHEVSVPLGALGTPGEVTGNDPDTMPKVDTFAFGARLAPTLPIGDRARTWIGVGIGYGRFAYGRMTIREPRDLTYQVRQRATSFAEVPFSFGTSVDLIRGWLTLDAELSLGLALGQGGTAIDDAQTIRAGAKQNVGPLPTIDFSMVQTLGLMIVL</sequence>
<organism evidence="1 2">
    <name type="scientific">Chondromyces crocatus</name>
    <dbReference type="NCBI Taxonomy" id="52"/>
    <lineage>
        <taxon>Bacteria</taxon>
        <taxon>Pseudomonadati</taxon>
        <taxon>Myxococcota</taxon>
        <taxon>Polyangia</taxon>
        <taxon>Polyangiales</taxon>
        <taxon>Polyangiaceae</taxon>
        <taxon>Chondromyces</taxon>
    </lineage>
</organism>
<dbReference type="RefSeq" id="WP_245678306.1">
    <property type="nucleotide sequence ID" value="NZ_CP012159.1"/>
</dbReference>
<reference evidence="1" key="1">
    <citation type="submission" date="2015-07" db="EMBL/GenBank/DDBJ databases">
        <title>Genome analysis of myxobacterium Chondromyces crocatus Cm c5 reveals a high potential for natural compound synthesis and the genetic basis for the loss of fruiting body formation.</title>
        <authorList>
            <person name="Zaburannyi N."/>
            <person name="Bunk B."/>
            <person name="Maier J."/>
            <person name="Overmann J."/>
            <person name="Mueller R."/>
        </authorList>
    </citation>
    <scope>NUCLEOTIDE SEQUENCE [LARGE SCALE GENOMIC DNA]</scope>
    <source>
        <strain evidence="1">Cm c5</strain>
    </source>
</reference>
<accession>A0A0K1E7Y0</accession>
<dbReference type="AlphaFoldDB" id="A0A0K1E7Y0"/>
<proteinExistence type="predicted"/>